<gene>
    <name evidence="2" type="ORF">A4A49_08114</name>
</gene>
<feature type="compositionally biased region" description="Basic and acidic residues" evidence="1">
    <location>
        <begin position="61"/>
        <end position="85"/>
    </location>
</feature>
<evidence type="ECO:0000256" key="1">
    <source>
        <dbReference type="SAM" id="MobiDB-lite"/>
    </source>
</evidence>
<proteinExistence type="predicted"/>
<feature type="region of interest" description="Disordered" evidence="1">
    <location>
        <begin position="51"/>
        <end position="116"/>
    </location>
</feature>
<evidence type="ECO:0000313" key="2">
    <source>
        <dbReference type="EMBL" id="OIT32770.1"/>
    </source>
</evidence>
<reference evidence="2" key="1">
    <citation type="submission" date="2016-11" db="EMBL/GenBank/DDBJ databases">
        <title>The genome of Nicotiana attenuata.</title>
        <authorList>
            <person name="Xu S."/>
            <person name="Brockmoeller T."/>
            <person name="Gaquerel E."/>
            <person name="Navarro A."/>
            <person name="Kuhl H."/>
            <person name="Gase K."/>
            <person name="Ling Z."/>
            <person name="Zhou W."/>
            <person name="Kreitzer C."/>
            <person name="Stanke M."/>
            <person name="Tang H."/>
            <person name="Lyons E."/>
            <person name="Pandey P."/>
            <person name="Pandey S.P."/>
            <person name="Timmermann B."/>
            <person name="Baldwin I.T."/>
        </authorList>
    </citation>
    <scope>NUCLEOTIDE SEQUENCE [LARGE SCALE GENOMIC DNA]</scope>
    <source>
        <strain evidence="2">UT</strain>
    </source>
</reference>
<protein>
    <submittedName>
        <fullName evidence="2">Uncharacterized protein</fullName>
    </submittedName>
</protein>
<feature type="region of interest" description="Disordered" evidence="1">
    <location>
        <begin position="388"/>
        <end position="431"/>
    </location>
</feature>
<feature type="compositionally biased region" description="Basic residues" evidence="1">
    <location>
        <begin position="1"/>
        <end position="10"/>
    </location>
</feature>
<accession>A0A314KTX2</accession>
<dbReference type="EMBL" id="MJEQ01000997">
    <property type="protein sequence ID" value="OIT32770.1"/>
    <property type="molecule type" value="Genomic_DNA"/>
</dbReference>
<feature type="compositionally biased region" description="Polar residues" evidence="1">
    <location>
        <begin position="86"/>
        <end position="100"/>
    </location>
</feature>
<sequence length="431" mass="47187">MQARKKKYQRDKRGYIIEEIKEKEDNKGKGKLNEGTMISKNKFGALEVEEEAQPIMQITDGKGEARDKALGQDQISKENSKEKQLENNGNKKGTSPNPTANGIGEGISGKSAYKEGGKMSLNKEEVEARKIKKEAVEKVNMVRESGNILSDTSNDAATRKEQTIEWVHRRFGTKDINKVNSAQTLCAEVEVMESQRLGEEVLGGNGKGNNAGQTAEIMGAATVNPSNCQTRVEDNSSYMVNQAEVHIGKDQGVSEEARKQEGSAQQLMNKEKGNGTVNPSQSGEILAFVDGVPVYSLEKDLDGDVPTEAIVARDSGELESLPVACASGTGSPIQIQLNMPLRTPNQVLHDIITHKELPDDIQQTLIEQQLQFEGEEDDESTAENFKAIAKERDLSPKSAARSGKKGKKNQPKELQAPTRILPRRAAFNVSR</sequence>
<dbReference type="Proteomes" id="UP000187609">
    <property type="component" value="Unassembled WGS sequence"/>
</dbReference>
<keyword evidence="3" id="KW-1185">Reference proteome</keyword>
<evidence type="ECO:0000313" key="3">
    <source>
        <dbReference type="Proteomes" id="UP000187609"/>
    </source>
</evidence>
<dbReference type="Gramene" id="OIT32770">
    <property type="protein sequence ID" value="OIT32770"/>
    <property type="gene ID" value="A4A49_08114"/>
</dbReference>
<organism evidence="2 3">
    <name type="scientific">Nicotiana attenuata</name>
    <name type="common">Coyote tobacco</name>
    <dbReference type="NCBI Taxonomy" id="49451"/>
    <lineage>
        <taxon>Eukaryota</taxon>
        <taxon>Viridiplantae</taxon>
        <taxon>Streptophyta</taxon>
        <taxon>Embryophyta</taxon>
        <taxon>Tracheophyta</taxon>
        <taxon>Spermatophyta</taxon>
        <taxon>Magnoliopsida</taxon>
        <taxon>eudicotyledons</taxon>
        <taxon>Gunneridae</taxon>
        <taxon>Pentapetalae</taxon>
        <taxon>asterids</taxon>
        <taxon>lamiids</taxon>
        <taxon>Solanales</taxon>
        <taxon>Solanaceae</taxon>
        <taxon>Nicotianoideae</taxon>
        <taxon>Nicotianeae</taxon>
        <taxon>Nicotiana</taxon>
    </lineage>
</organism>
<dbReference type="AlphaFoldDB" id="A0A314KTX2"/>
<feature type="compositionally biased region" description="Basic and acidic residues" evidence="1">
    <location>
        <begin position="11"/>
        <end position="32"/>
    </location>
</feature>
<comment type="caution">
    <text evidence="2">The sequence shown here is derived from an EMBL/GenBank/DDBJ whole genome shotgun (WGS) entry which is preliminary data.</text>
</comment>
<feature type="region of interest" description="Disordered" evidence="1">
    <location>
        <begin position="1"/>
        <end position="37"/>
    </location>
</feature>
<name>A0A314KTX2_NICAT</name>